<evidence type="ECO:0000256" key="1">
    <source>
        <dbReference type="SAM" id="MobiDB-lite"/>
    </source>
</evidence>
<gene>
    <name evidence="2" type="ORF">LWI29_035769</name>
</gene>
<protein>
    <submittedName>
        <fullName evidence="2">Uncharacterized protein</fullName>
    </submittedName>
</protein>
<proteinExistence type="predicted"/>
<name>A0AA39RND2_ACESA</name>
<evidence type="ECO:0000313" key="3">
    <source>
        <dbReference type="Proteomes" id="UP001168877"/>
    </source>
</evidence>
<feature type="region of interest" description="Disordered" evidence="1">
    <location>
        <begin position="1"/>
        <end position="54"/>
    </location>
</feature>
<evidence type="ECO:0000313" key="2">
    <source>
        <dbReference type="EMBL" id="KAK0577606.1"/>
    </source>
</evidence>
<keyword evidence="3" id="KW-1185">Reference proteome</keyword>
<organism evidence="2 3">
    <name type="scientific">Acer saccharum</name>
    <name type="common">Sugar maple</name>
    <dbReference type="NCBI Taxonomy" id="4024"/>
    <lineage>
        <taxon>Eukaryota</taxon>
        <taxon>Viridiplantae</taxon>
        <taxon>Streptophyta</taxon>
        <taxon>Embryophyta</taxon>
        <taxon>Tracheophyta</taxon>
        <taxon>Spermatophyta</taxon>
        <taxon>Magnoliopsida</taxon>
        <taxon>eudicotyledons</taxon>
        <taxon>Gunneridae</taxon>
        <taxon>Pentapetalae</taxon>
        <taxon>rosids</taxon>
        <taxon>malvids</taxon>
        <taxon>Sapindales</taxon>
        <taxon>Sapindaceae</taxon>
        <taxon>Hippocastanoideae</taxon>
        <taxon>Acereae</taxon>
        <taxon>Acer</taxon>
    </lineage>
</organism>
<dbReference type="EMBL" id="JAUESC010000386">
    <property type="protein sequence ID" value="KAK0577606.1"/>
    <property type="molecule type" value="Genomic_DNA"/>
</dbReference>
<reference evidence="2" key="2">
    <citation type="submission" date="2023-06" db="EMBL/GenBank/DDBJ databases">
        <authorList>
            <person name="Swenson N.G."/>
            <person name="Wegrzyn J.L."/>
            <person name="Mcevoy S.L."/>
        </authorList>
    </citation>
    <scope>NUCLEOTIDE SEQUENCE</scope>
    <source>
        <strain evidence="2">NS2018</strain>
        <tissue evidence="2">Leaf</tissue>
    </source>
</reference>
<dbReference type="Proteomes" id="UP001168877">
    <property type="component" value="Unassembled WGS sequence"/>
</dbReference>
<sequence length="128" mass="14671">MYRLGVPSVPWDHIPGSPITKDQRRKQPYGRLQPYRGLPPESHGLPQSGRRPSQYCFHSGRMTKSLTLKGHTKRPCKFGYQPAHTFASSSCTSHLHFIRVHNSKQINISSTLTLYLQKSCNQRCSFYP</sequence>
<comment type="caution">
    <text evidence="2">The sequence shown here is derived from an EMBL/GenBank/DDBJ whole genome shotgun (WGS) entry which is preliminary data.</text>
</comment>
<accession>A0AA39RND2</accession>
<reference evidence="2" key="1">
    <citation type="journal article" date="2022" name="Plant J.">
        <title>Strategies of tolerance reflected in two North American maple genomes.</title>
        <authorList>
            <person name="McEvoy S.L."/>
            <person name="Sezen U.U."/>
            <person name="Trouern-Trend A."/>
            <person name="McMahon S.M."/>
            <person name="Schaberg P.G."/>
            <person name="Yang J."/>
            <person name="Wegrzyn J.L."/>
            <person name="Swenson N.G."/>
        </authorList>
    </citation>
    <scope>NUCLEOTIDE SEQUENCE</scope>
    <source>
        <strain evidence="2">NS2018</strain>
    </source>
</reference>
<dbReference type="AlphaFoldDB" id="A0AA39RND2"/>